<feature type="compositionally biased region" description="Acidic residues" evidence="1">
    <location>
        <begin position="298"/>
        <end position="320"/>
    </location>
</feature>
<feature type="compositionally biased region" description="Basic residues" evidence="1">
    <location>
        <begin position="388"/>
        <end position="419"/>
    </location>
</feature>
<feature type="compositionally biased region" description="Polar residues" evidence="1">
    <location>
        <begin position="104"/>
        <end position="131"/>
    </location>
</feature>
<evidence type="ECO:0000313" key="2">
    <source>
        <dbReference type="EMBL" id="KPM09911.1"/>
    </source>
</evidence>
<feature type="compositionally biased region" description="Acidic residues" evidence="1">
    <location>
        <begin position="140"/>
        <end position="169"/>
    </location>
</feature>
<reference evidence="2 3" key="1">
    <citation type="journal article" date="2015" name="Parasit. Vectors">
        <title>Draft genome of the scabies mite.</title>
        <authorList>
            <person name="Rider S.D.Jr."/>
            <person name="Morgan M.S."/>
            <person name="Arlian L.G."/>
        </authorList>
    </citation>
    <scope>NUCLEOTIDE SEQUENCE [LARGE SCALE GENOMIC DNA]</scope>
    <source>
        <strain evidence="2">Arlian Lab</strain>
    </source>
</reference>
<proteinExistence type="predicted"/>
<protein>
    <submittedName>
        <fullName evidence="2">Uncharacterized protein</fullName>
    </submittedName>
</protein>
<feature type="compositionally biased region" description="Low complexity" evidence="1">
    <location>
        <begin position="333"/>
        <end position="345"/>
    </location>
</feature>
<feature type="region of interest" description="Disordered" evidence="1">
    <location>
        <begin position="233"/>
        <end position="420"/>
    </location>
</feature>
<dbReference type="OrthoDB" id="10010417at2759"/>
<dbReference type="VEuPathDB" id="VectorBase:SSCA002012"/>
<dbReference type="AlphaFoldDB" id="A0A132AFZ5"/>
<gene>
    <name evidence="2" type="ORF">QR98_0084570</name>
</gene>
<evidence type="ECO:0000313" key="3">
    <source>
        <dbReference type="Proteomes" id="UP000616769"/>
    </source>
</evidence>
<comment type="caution">
    <text evidence="2">The sequence shown here is derived from an EMBL/GenBank/DDBJ whole genome shotgun (WGS) entry which is preliminary data.</text>
</comment>
<dbReference type="EMBL" id="JXLN01014235">
    <property type="protein sequence ID" value="KPM09911.1"/>
    <property type="molecule type" value="Genomic_DNA"/>
</dbReference>
<dbReference type="Proteomes" id="UP000616769">
    <property type="component" value="Unassembled WGS sequence"/>
</dbReference>
<feature type="region of interest" description="Disordered" evidence="1">
    <location>
        <begin position="86"/>
        <end position="179"/>
    </location>
</feature>
<accession>A0A132AFZ5</accession>
<feature type="compositionally biased region" description="Low complexity" evidence="1">
    <location>
        <begin position="374"/>
        <end position="387"/>
    </location>
</feature>
<organism evidence="2 3">
    <name type="scientific">Sarcoptes scabiei</name>
    <name type="common">Itch mite</name>
    <name type="synonym">Acarus scabiei</name>
    <dbReference type="NCBI Taxonomy" id="52283"/>
    <lineage>
        <taxon>Eukaryota</taxon>
        <taxon>Metazoa</taxon>
        <taxon>Ecdysozoa</taxon>
        <taxon>Arthropoda</taxon>
        <taxon>Chelicerata</taxon>
        <taxon>Arachnida</taxon>
        <taxon>Acari</taxon>
        <taxon>Acariformes</taxon>
        <taxon>Sarcoptiformes</taxon>
        <taxon>Astigmata</taxon>
        <taxon>Psoroptidia</taxon>
        <taxon>Sarcoptoidea</taxon>
        <taxon>Sarcoptidae</taxon>
        <taxon>Sarcoptinae</taxon>
        <taxon>Sarcoptes</taxon>
    </lineage>
</organism>
<feature type="compositionally biased region" description="Basic residues" evidence="1">
    <location>
        <begin position="266"/>
        <end position="283"/>
    </location>
</feature>
<evidence type="ECO:0000256" key="1">
    <source>
        <dbReference type="SAM" id="MobiDB-lite"/>
    </source>
</evidence>
<feature type="compositionally biased region" description="Basic and acidic residues" evidence="1">
    <location>
        <begin position="170"/>
        <end position="179"/>
    </location>
</feature>
<name>A0A132AFZ5_SARSC</name>
<sequence>MTATTAIAIGGTGTDSIVNANGQGCDCGNTDSNTAMISVNKQNMRPNKAKNILGISDTIDIDVMQTNSAFNSDKIITSIQSVQQQKISKNNSEQKNLSEDMQRSNRNNFTQNPSKQAKISIISENNLTNEKSSFEHNIDVDGEEEEEEDDDDDDDDDDEEYDDEDEDEKDDARAKSDEEKCKSIKIESLISPLKRSINYSMNQSIENNSKATLDRKSQLSYLNQKSIDCESGRKLFDDGKNSQNPINHQKHYELEANSLRSQKNINRIRKREKNSCKSGRRKGVGGGGKNHHNHSDNYDEDEDDGEEDEEAIEDEEEDDSINLNNPRRNDETSNSNSNNNPNNSNGYENGTGFGSTICTDDGRYLTANLNDENSSSCLPLSSPISSSLKKKSRFNLGRKQKSSRKKREKVSARRERKATKTLAIVLGNNHE</sequence>